<evidence type="ECO:0000256" key="1">
    <source>
        <dbReference type="SAM" id="MobiDB-lite"/>
    </source>
</evidence>
<sequence>MSSVPTLHIPFGFASPALSVILQIPKEVILYGQKPGIRHPVPPSSKSSSKQDKENNGKNDAPGKSKSDKSKSDIIVLDDEDSDAGAPNGHDSEVEDVSEMTVLQTKIKQNRRSASSIRLTPKTELDTLPARTSEFLKSREASRKRDQSKTSSVLFKVSLFLQKDNGRKIGTRVPLQSRSFQLDESMEHALSKLVDMFNESDGMWAKEYPGKKFTFSDVQFTFTATIPVELTLDPLPSEDSDVDLFDEILSTKKKRRKLSQKSGPKKKKVKKEEDNDSFAIKDEPAENEMPKANSGVPRVLHLTSPVVFTKQVYSNSLDEVSEGTEFHGFRDLCSKSTPLLGTYFQLSSNGEQYLARRLESAHFQFSPDSELAAARAELSQAHQLKVLLDELTGKYGVDVPELFRKYFLTNSSQS</sequence>
<accession>A0AAD7K4C6</accession>
<dbReference type="Proteomes" id="UP001215280">
    <property type="component" value="Unassembled WGS sequence"/>
</dbReference>
<name>A0AAD7K4C6_9AGAR</name>
<feature type="compositionally biased region" description="Basic residues" evidence="1">
    <location>
        <begin position="255"/>
        <end position="269"/>
    </location>
</feature>
<evidence type="ECO:0000313" key="2">
    <source>
        <dbReference type="EMBL" id="KAJ7777977.1"/>
    </source>
</evidence>
<protein>
    <submittedName>
        <fullName evidence="2">Uncharacterized protein</fullName>
    </submittedName>
</protein>
<reference evidence="2" key="1">
    <citation type="submission" date="2023-03" db="EMBL/GenBank/DDBJ databases">
        <title>Massive genome expansion in bonnet fungi (Mycena s.s.) driven by repeated elements and novel gene families across ecological guilds.</title>
        <authorList>
            <consortium name="Lawrence Berkeley National Laboratory"/>
            <person name="Harder C.B."/>
            <person name="Miyauchi S."/>
            <person name="Viragh M."/>
            <person name="Kuo A."/>
            <person name="Thoen E."/>
            <person name="Andreopoulos B."/>
            <person name="Lu D."/>
            <person name="Skrede I."/>
            <person name="Drula E."/>
            <person name="Henrissat B."/>
            <person name="Morin E."/>
            <person name="Kohler A."/>
            <person name="Barry K."/>
            <person name="LaButti K."/>
            <person name="Morin E."/>
            <person name="Salamov A."/>
            <person name="Lipzen A."/>
            <person name="Mereny Z."/>
            <person name="Hegedus B."/>
            <person name="Baldrian P."/>
            <person name="Stursova M."/>
            <person name="Weitz H."/>
            <person name="Taylor A."/>
            <person name="Grigoriev I.V."/>
            <person name="Nagy L.G."/>
            <person name="Martin F."/>
            <person name="Kauserud H."/>
        </authorList>
    </citation>
    <scope>NUCLEOTIDE SEQUENCE</scope>
    <source>
        <strain evidence="2">CBHHK188m</strain>
    </source>
</reference>
<comment type="caution">
    <text evidence="2">The sequence shown here is derived from an EMBL/GenBank/DDBJ whole genome shotgun (WGS) entry which is preliminary data.</text>
</comment>
<organism evidence="2 3">
    <name type="scientific">Mycena maculata</name>
    <dbReference type="NCBI Taxonomy" id="230809"/>
    <lineage>
        <taxon>Eukaryota</taxon>
        <taxon>Fungi</taxon>
        <taxon>Dikarya</taxon>
        <taxon>Basidiomycota</taxon>
        <taxon>Agaricomycotina</taxon>
        <taxon>Agaricomycetes</taxon>
        <taxon>Agaricomycetidae</taxon>
        <taxon>Agaricales</taxon>
        <taxon>Marasmiineae</taxon>
        <taxon>Mycenaceae</taxon>
        <taxon>Mycena</taxon>
    </lineage>
</organism>
<feature type="region of interest" description="Disordered" evidence="1">
    <location>
        <begin position="105"/>
        <end position="124"/>
    </location>
</feature>
<proteinExistence type="predicted"/>
<feature type="compositionally biased region" description="Basic and acidic residues" evidence="1">
    <location>
        <begin position="49"/>
        <end position="72"/>
    </location>
</feature>
<feature type="region of interest" description="Disordered" evidence="1">
    <location>
        <begin position="34"/>
        <end position="99"/>
    </location>
</feature>
<gene>
    <name evidence="2" type="ORF">DFH07DRAFT_1056322</name>
</gene>
<dbReference type="AlphaFoldDB" id="A0AAD7K4C6"/>
<feature type="compositionally biased region" description="Polar residues" evidence="1">
    <location>
        <begin position="105"/>
        <end position="118"/>
    </location>
</feature>
<dbReference type="EMBL" id="JARJLG010000009">
    <property type="protein sequence ID" value="KAJ7777977.1"/>
    <property type="molecule type" value="Genomic_DNA"/>
</dbReference>
<feature type="region of interest" description="Disordered" evidence="1">
    <location>
        <begin position="255"/>
        <end position="293"/>
    </location>
</feature>
<evidence type="ECO:0000313" key="3">
    <source>
        <dbReference type="Proteomes" id="UP001215280"/>
    </source>
</evidence>
<keyword evidence="3" id="KW-1185">Reference proteome</keyword>